<feature type="compositionally biased region" description="Low complexity" evidence="1">
    <location>
        <begin position="434"/>
        <end position="444"/>
    </location>
</feature>
<dbReference type="Pfam" id="PF00226">
    <property type="entry name" value="DnaJ"/>
    <property type="match status" value="1"/>
</dbReference>
<organism evidence="3 4">
    <name type="scientific">Dillenia turbinata</name>
    <dbReference type="NCBI Taxonomy" id="194707"/>
    <lineage>
        <taxon>Eukaryota</taxon>
        <taxon>Viridiplantae</taxon>
        <taxon>Streptophyta</taxon>
        <taxon>Embryophyta</taxon>
        <taxon>Tracheophyta</taxon>
        <taxon>Spermatophyta</taxon>
        <taxon>Magnoliopsida</taxon>
        <taxon>eudicotyledons</taxon>
        <taxon>Gunneridae</taxon>
        <taxon>Pentapetalae</taxon>
        <taxon>Dilleniales</taxon>
        <taxon>Dilleniaceae</taxon>
        <taxon>Dillenia</taxon>
    </lineage>
</organism>
<accession>A0AAN8WBX2</accession>
<dbReference type="InterPro" id="IPR001623">
    <property type="entry name" value="DnaJ_domain"/>
</dbReference>
<gene>
    <name evidence="3" type="ORF">RJ641_013345</name>
</gene>
<dbReference type="PROSITE" id="PS50076">
    <property type="entry name" value="DNAJ_2"/>
    <property type="match status" value="1"/>
</dbReference>
<keyword evidence="4" id="KW-1185">Reference proteome</keyword>
<dbReference type="Gene3D" id="1.10.287.110">
    <property type="entry name" value="DnaJ domain"/>
    <property type="match status" value="1"/>
</dbReference>
<sequence length="511" mass="58142">MDGRAEAERWLLIAEKLLAARDLLGSKSFAIRARESDPRLEEPYQILAVVDTLLAGSQPINNTLYDWYGILQLHSRTQDFELIAQSYRRLALLLNPNKNRFSFSDQALQLVLEAWNVLSDPFKKSLYDNELTRASSSSSSSIQGLQTHQNQAQFHFQQQQQQQQQQLELEKQEQERRDREREESERKARENERIRVLEEQQRREREKERESCSSKGIKNAKEGLSFWTACPYCYNLYEYGKEYEDCCLRCQNCERAFHAVRVPNPVPEDGVVGEYFCCWGFFPLGFDSSGYRKGKNLSNWSPITQMFSCPIQGGGGGFGNVEQKKRPKVVFIDDDGLDFPERSDDDDDDDWNSTRDKMNKKKKKKKENRSGSGRGRGRPYGSKNVRKVSEAEKLNNGIERGAVQESVDSGEVVGKEELRRELRSDNVRKGNAASSSKRQSGNSSKDVGKLDLNVEFSNEVEETAQRVRDGHGPGHGEEDGIEGIGFFEGLDEFLSSLPILSVVGDDKAKAS</sequence>
<feature type="compositionally biased region" description="Acidic residues" evidence="1">
    <location>
        <begin position="335"/>
        <end position="351"/>
    </location>
</feature>
<feature type="region of interest" description="Disordered" evidence="1">
    <location>
        <begin position="335"/>
        <end position="482"/>
    </location>
</feature>
<dbReference type="SUPFAM" id="SSF46565">
    <property type="entry name" value="Chaperone J-domain"/>
    <property type="match status" value="1"/>
</dbReference>
<dbReference type="InterPro" id="IPR053052">
    <property type="entry name" value="Imprinting_Balance_Reg"/>
</dbReference>
<protein>
    <submittedName>
        <fullName evidence="3">DnaJ domain</fullName>
    </submittedName>
</protein>
<feature type="compositionally biased region" description="Basic and acidic residues" evidence="1">
    <location>
        <begin position="168"/>
        <end position="191"/>
    </location>
</feature>
<dbReference type="Proteomes" id="UP001370490">
    <property type="component" value="Unassembled WGS sequence"/>
</dbReference>
<reference evidence="3 4" key="1">
    <citation type="submission" date="2023-12" db="EMBL/GenBank/DDBJ databases">
        <title>A high-quality genome assembly for Dillenia turbinata (Dilleniales).</title>
        <authorList>
            <person name="Chanderbali A."/>
        </authorList>
    </citation>
    <scope>NUCLEOTIDE SEQUENCE [LARGE SCALE GENOMIC DNA]</scope>
    <source>
        <strain evidence="3">LSX21</strain>
        <tissue evidence="3">Leaf</tissue>
    </source>
</reference>
<name>A0AAN8WBX2_9MAGN</name>
<evidence type="ECO:0000256" key="1">
    <source>
        <dbReference type="SAM" id="MobiDB-lite"/>
    </source>
</evidence>
<proteinExistence type="predicted"/>
<dbReference type="PANTHER" id="PTHR45496">
    <property type="entry name" value="CHAPERONE DNAJ-DOMAIN SUPERFAMILY PROTEIN"/>
    <property type="match status" value="1"/>
</dbReference>
<feature type="compositionally biased region" description="Basic and acidic residues" evidence="1">
    <location>
        <begin position="413"/>
        <end position="428"/>
    </location>
</feature>
<feature type="compositionally biased region" description="Basic residues" evidence="1">
    <location>
        <begin position="358"/>
        <end position="367"/>
    </location>
</feature>
<evidence type="ECO:0000313" key="4">
    <source>
        <dbReference type="Proteomes" id="UP001370490"/>
    </source>
</evidence>
<dbReference type="AlphaFoldDB" id="A0AAN8WBX2"/>
<dbReference type="SMART" id="SM00271">
    <property type="entry name" value="DnaJ"/>
    <property type="match status" value="1"/>
</dbReference>
<dbReference type="PANTHER" id="PTHR45496:SF19">
    <property type="entry name" value="J DOMAIN-CONTAINING PROTEIN"/>
    <property type="match status" value="1"/>
</dbReference>
<feature type="domain" description="J" evidence="2">
    <location>
        <begin position="66"/>
        <end position="131"/>
    </location>
</feature>
<dbReference type="InterPro" id="IPR036869">
    <property type="entry name" value="J_dom_sf"/>
</dbReference>
<evidence type="ECO:0000259" key="2">
    <source>
        <dbReference type="PROSITE" id="PS50076"/>
    </source>
</evidence>
<dbReference type="EMBL" id="JBAMMX010000002">
    <property type="protein sequence ID" value="KAK6945801.1"/>
    <property type="molecule type" value="Genomic_DNA"/>
</dbReference>
<evidence type="ECO:0000313" key="3">
    <source>
        <dbReference type="EMBL" id="KAK6945801.1"/>
    </source>
</evidence>
<dbReference type="CDD" id="cd06257">
    <property type="entry name" value="DnaJ"/>
    <property type="match status" value="1"/>
</dbReference>
<feature type="compositionally biased region" description="Basic and acidic residues" evidence="1">
    <location>
        <begin position="463"/>
        <end position="478"/>
    </location>
</feature>
<feature type="region of interest" description="Disordered" evidence="1">
    <location>
        <begin position="163"/>
        <end position="191"/>
    </location>
</feature>
<comment type="caution">
    <text evidence="3">The sequence shown here is derived from an EMBL/GenBank/DDBJ whole genome shotgun (WGS) entry which is preliminary data.</text>
</comment>